<evidence type="ECO:0000313" key="1">
    <source>
        <dbReference type="EMBL" id="MEJ5020632.1"/>
    </source>
</evidence>
<proteinExistence type="predicted"/>
<gene>
    <name evidence="1" type="ORF">WH297_12945</name>
</gene>
<evidence type="ECO:0000313" key="2">
    <source>
        <dbReference type="Proteomes" id="UP001375812"/>
    </source>
</evidence>
<dbReference type="EMBL" id="JBBGZH010000001">
    <property type="protein sequence ID" value="MEJ5020632.1"/>
    <property type="molecule type" value="Genomic_DNA"/>
</dbReference>
<name>A0ABU8PEF9_9HYPH</name>
<comment type="caution">
    <text evidence="1">The sequence shown here is derived from an EMBL/GenBank/DDBJ whole genome shotgun (WGS) entry which is preliminary data.</text>
</comment>
<organism evidence="1 2">
    <name type="scientific">Ochrobactrum vermis</name>
    <dbReference type="NCBI Taxonomy" id="1827297"/>
    <lineage>
        <taxon>Bacteria</taxon>
        <taxon>Pseudomonadati</taxon>
        <taxon>Pseudomonadota</taxon>
        <taxon>Alphaproteobacteria</taxon>
        <taxon>Hyphomicrobiales</taxon>
        <taxon>Brucellaceae</taxon>
        <taxon>Brucella/Ochrobactrum group</taxon>
        <taxon>Ochrobactrum</taxon>
    </lineage>
</organism>
<accession>A0ABU8PEF9</accession>
<protein>
    <submittedName>
        <fullName evidence="1">Uncharacterized protein</fullName>
    </submittedName>
</protein>
<keyword evidence="2" id="KW-1185">Reference proteome</keyword>
<sequence length="147" mass="17294">MNNVVDIRHWRQNNMFFGNYRSVCEWSFLLSAEACAAMPKIERAKSLNKALEYYSRWLRRYHESKCGIDIAVRELGRYAVKQEEQQAYIEIVGMFQFIHNRVTGPHPWLSVPHLKRTAFNAWSILEDVEEGLSHILKLYSDQEETAA</sequence>
<dbReference type="Proteomes" id="UP001375812">
    <property type="component" value="Unassembled WGS sequence"/>
</dbReference>
<dbReference type="RefSeq" id="WP_105542941.1">
    <property type="nucleotide sequence ID" value="NZ_JBBGZH010000001.1"/>
</dbReference>
<reference evidence="1 2" key="1">
    <citation type="submission" date="2023-12" db="EMBL/GenBank/DDBJ databases">
        <title>Gut-associated functions are favored during microbiome assembly across C. elegans life.</title>
        <authorList>
            <person name="Zimmermann J."/>
        </authorList>
    </citation>
    <scope>NUCLEOTIDE SEQUENCE [LARGE SCALE GENOMIC DNA]</scope>
    <source>
        <strain evidence="1 2">MYb71</strain>
    </source>
</reference>